<dbReference type="NCBIfam" id="NF000840">
    <property type="entry name" value="PRK00071.1-3"/>
    <property type="match status" value="1"/>
</dbReference>
<dbReference type="Gene3D" id="3.40.50.620">
    <property type="entry name" value="HUPs"/>
    <property type="match status" value="1"/>
</dbReference>
<dbReference type="Pfam" id="PF01467">
    <property type="entry name" value="CTP_transf_like"/>
    <property type="match status" value="1"/>
</dbReference>
<dbReference type="PANTHER" id="PTHR39321">
    <property type="entry name" value="NICOTINATE-NUCLEOTIDE ADENYLYLTRANSFERASE-RELATED"/>
    <property type="match status" value="1"/>
</dbReference>
<dbReference type="GO" id="GO:0005524">
    <property type="term" value="F:ATP binding"/>
    <property type="evidence" value="ECO:0007669"/>
    <property type="project" value="UniProtKB-KW"/>
</dbReference>
<organism evidence="13 14">
    <name type="scientific">Cutibacterium acnes (strain DSM 16379 / KPA171202)</name>
    <name type="common">Propionibacterium acnes</name>
    <dbReference type="NCBI Taxonomy" id="267747"/>
    <lineage>
        <taxon>Bacteria</taxon>
        <taxon>Bacillati</taxon>
        <taxon>Actinomycetota</taxon>
        <taxon>Actinomycetes</taxon>
        <taxon>Propionibacteriales</taxon>
        <taxon>Propionibacteriaceae</taxon>
        <taxon>Cutibacterium</taxon>
    </lineage>
</organism>
<dbReference type="EMBL" id="AE017283">
    <property type="protein sequence ID" value="AAT82591.1"/>
    <property type="molecule type" value="Genomic_DNA"/>
</dbReference>
<dbReference type="UniPathway" id="UPA00253">
    <property type="reaction ID" value="UER00332"/>
</dbReference>
<keyword evidence="4 11" id="KW-0662">Pyridine nucleotide biosynthesis</keyword>
<dbReference type="EC" id="2.7.7.18" evidence="11"/>
<sequence>MSCAGTVRPVRDRLTVVVGRLWDRLRRHEYRSSPDGVVGPRRRHLDAAGSADRVGYRPWYRQGSAAFLMPSVELGLARVHNGRRYRLGVMGGTFDPIHHGHLVAASEVAARFDLDEVVFVPTGVPWQKKGRRVSQAEDRYLMTVIATASNPSFSVSRVDIDRPGDTYTVDTLKDLRRERGSDVDLFFITGADALSQILTWRGADELFDLAHFIGVSRPGVPLGTKDISHLPAEKVTLLEVPAMAISSTDCRQRVSEDMPIWYLVPDGIVQYINKRGLYRDNNDKTTPEDH</sequence>
<proteinExistence type="inferred from homology"/>
<evidence type="ECO:0000256" key="4">
    <source>
        <dbReference type="ARBA" id="ARBA00022642"/>
    </source>
</evidence>
<dbReference type="NCBIfam" id="TIGR00482">
    <property type="entry name" value="nicotinate (nicotinamide) nucleotide adenylyltransferase"/>
    <property type="match status" value="1"/>
</dbReference>
<dbReference type="FunFam" id="3.40.50.620:FF:000039">
    <property type="entry name" value="Probable nicotinate-nucleotide adenylyltransferase"/>
    <property type="match status" value="1"/>
</dbReference>
<comment type="function">
    <text evidence="1 11">Catalyzes the reversible adenylation of nicotinate mononucleotide (NaMN) to nicotinic acid adenine dinucleotide (NaAD).</text>
</comment>
<dbReference type="eggNOG" id="COG1057">
    <property type="taxonomic scope" value="Bacteria"/>
</dbReference>
<dbReference type="Proteomes" id="UP000000603">
    <property type="component" value="Chromosome"/>
</dbReference>
<dbReference type="NCBIfam" id="TIGR00125">
    <property type="entry name" value="cyt_tran_rel"/>
    <property type="match status" value="1"/>
</dbReference>
<dbReference type="InterPro" id="IPR005248">
    <property type="entry name" value="NadD/NMNAT"/>
</dbReference>
<comment type="similarity">
    <text evidence="3 11">Belongs to the NadD family.</text>
</comment>
<evidence type="ECO:0000256" key="6">
    <source>
        <dbReference type="ARBA" id="ARBA00022695"/>
    </source>
</evidence>
<comment type="pathway">
    <text evidence="2 11">Cofactor biosynthesis; NAD(+) biosynthesis; deamido-NAD(+) from nicotinate D-ribonucleotide: step 1/1.</text>
</comment>
<evidence type="ECO:0000256" key="11">
    <source>
        <dbReference type="HAMAP-Rule" id="MF_00244"/>
    </source>
</evidence>
<dbReference type="HAMAP" id="MF_00244">
    <property type="entry name" value="NaMN_adenylyltr"/>
    <property type="match status" value="1"/>
</dbReference>
<evidence type="ECO:0000259" key="12">
    <source>
        <dbReference type="Pfam" id="PF01467"/>
    </source>
</evidence>
<dbReference type="SUPFAM" id="SSF52374">
    <property type="entry name" value="Nucleotidylyl transferase"/>
    <property type="match status" value="1"/>
</dbReference>
<evidence type="ECO:0000256" key="1">
    <source>
        <dbReference type="ARBA" id="ARBA00002324"/>
    </source>
</evidence>
<dbReference type="EnsemblBacteria" id="AAT82591">
    <property type="protein sequence ID" value="AAT82591"/>
    <property type="gene ID" value="PPA0836"/>
</dbReference>
<dbReference type="AlphaFoldDB" id="Q6A9H5"/>
<accession>Q6A9H5</accession>
<evidence type="ECO:0000256" key="5">
    <source>
        <dbReference type="ARBA" id="ARBA00022679"/>
    </source>
</evidence>
<name>Q6A9H5_CUTAK</name>
<dbReference type="PANTHER" id="PTHR39321:SF3">
    <property type="entry name" value="PHOSPHOPANTETHEINE ADENYLYLTRANSFERASE"/>
    <property type="match status" value="1"/>
</dbReference>
<dbReference type="CDD" id="cd02165">
    <property type="entry name" value="NMNAT"/>
    <property type="match status" value="1"/>
</dbReference>
<keyword evidence="9 11" id="KW-0520">NAD</keyword>
<keyword evidence="5 11" id="KW-0808">Transferase</keyword>
<comment type="catalytic activity">
    <reaction evidence="10 11">
        <text>nicotinate beta-D-ribonucleotide + ATP + H(+) = deamido-NAD(+) + diphosphate</text>
        <dbReference type="Rhea" id="RHEA:22860"/>
        <dbReference type="ChEBI" id="CHEBI:15378"/>
        <dbReference type="ChEBI" id="CHEBI:30616"/>
        <dbReference type="ChEBI" id="CHEBI:33019"/>
        <dbReference type="ChEBI" id="CHEBI:57502"/>
        <dbReference type="ChEBI" id="CHEBI:58437"/>
        <dbReference type="EC" id="2.7.7.18"/>
    </reaction>
</comment>
<dbReference type="HOGENOM" id="CLU_069765_1_0_11"/>
<dbReference type="InterPro" id="IPR004821">
    <property type="entry name" value="Cyt_trans-like"/>
</dbReference>
<evidence type="ECO:0000256" key="9">
    <source>
        <dbReference type="ARBA" id="ARBA00023027"/>
    </source>
</evidence>
<dbReference type="InterPro" id="IPR014729">
    <property type="entry name" value="Rossmann-like_a/b/a_fold"/>
</dbReference>
<evidence type="ECO:0000313" key="13">
    <source>
        <dbReference type="EMBL" id="AAT82591.1"/>
    </source>
</evidence>
<evidence type="ECO:0000313" key="14">
    <source>
        <dbReference type="Proteomes" id="UP000000603"/>
    </source>
</evidence>
<evidence type="ECO:0000256" key="2">
    <source>
        <dbReference type="ARBA" id="ARBA00005019"/>
    </source>
</evidence>
<keyword evidence="8 11" id="KW-0067">ATP-binding</keyword>
<reference evidence="13 14" key="1">
    <citation type="journal article" date="2004" name="Science">
        <title>The complete genome sequence of Propionibacterium acnes, a commensal of human skin.</title>
        <authorList>
            <person name="Bruggemann H."/>
            <person name="Henne A."/>
            <person name="Hoster F."/>
            <person name="Liesegang H."/>
            <person name="Wiezer A."/>
            <person name="Strittmatter A."/>
            <person name="Hujer S."/>
            <person name="Durre P."/>
            <person name="Gottschalk G."/>
        </authorList>
    </citation>
    <scope>NUCLEOTIDE SEQUENCE [LARGE SCALE GENOMIC DNA]</scope>
    <source>
        <strain evidence="14">DSM 16379 / KPA171202</strain>
    </source>
</reference>
<evidence type="ECO:0000256" key="10">
    <source>
        <dbReference type="ARBA" id="ARBA00048721"/>
    </source>
</evidence>
<protein>
    <recommendedName>
        <fullName evidence="11">Probable nicotinate-nucleotide adenylyltransferase</fullName>
        <ecNumber evidence="11">2.7.7.18</ecNumber>
    </recommendedName>
    <alternativeName>
        <fullName evidence="11">Deamido-NAD(+) diphosphorylase</fullName>
    </alternativeName>
    <alternativeName>
        <fullName evidence="11">Deamido-NAD(+) pyrophosphorylase</fullName>
    </alternativeName>
    <alternativeName>
        <fullName evidence="11">Nicotinate mononucleotide adenylyltransferase</fullName>
        <shortName evidence="11">NaMN adenylyltransferase</shortName>
    </alternativeName>
</protein>
<keyword evidence="7 11" id="KW-0547">Nucleotide-binding</keyword>
<evidence type="ECO:0000256" key="3">
    <source>
        <dbReference type="ARBA" id="ARBA00009014"/>
    </source>
</evidence>
<dbReference type="KEGG" id="pac:PPA0836"/>
<evidence type="ECO:0000256" key="7">
    <source>
        <dbReference type="ARBA" id="ARBA00022741"/>
    </source>
</evidence>
<gene>
    <name evidence="11" type="primary">nadD</name>
    <name evidence="13" type="ordered locus">PPA0836</name>
</gene>
<keyword evidence="6 11" id="KW-0548">Nucleotidyltransferase</keyword>
<dbReference type="GO" id="GO:0004515">
    <property type="term" value="F:nicotinate-nucleotide adenylyltransferase activity"/>
    <property type="evidence" value="ECO:0007669"/>
    <property type="project" value="UniProtKB-UniRule"/>
</dbReference>
<dbReference type="GO" id="GO:0009435">
    <property type="term" value="P:NAD+ biosynthetic process"/>
    <property type="evidence" value="ECO:0007669"/>
    <property type="project" value="UniProtKB-UniRule"/>
</dbReference>
<evidence type="ECO:0000256" key="8">
    <source>
        <dbReference type="ARBA" id="ARBA00022840"/>
    </source>
</evidence>
<feature type="domain" description="Cytidyltransferase-like" evidence="12">
    <location>
        <begin position="89"/>
        <end position="253"/>
    </location>
</feature>